<evidence type="ECO:0000256" key="3">
    <source>
        <dbReference type="ARBA" id="ARBA00023239"/>
    </source>
</evidence>
<evidence type="ECO:0000256" key="1">
    <source>
        <dbReference type="ARBA" id="ARBA00007734"/>
    </source>
</evidence>
<dbReference type="PROSITE" id="PS51257">
    <property type="entry name" value="PROKAR_LIPOPROTEIN"/>
    <property type="match status" value="1"/>
</dbReference>
<dbReference type="Proteomes" id="UP000305202">
    <property type="component" value="Unassembled WGS sequence"/>
</dbReference>
<dbReference type="EMBL" id="SZPQ01000003">
    <property type="protein sequence ID" value="TKI07765.1"/>
    <property type="molecule type" value="Genomic_DNA"/>
</dbReference>
<dbReference type="Pfam" id="PF01464">
    <property type="entry name" value="SLT"/>
    <property type="match status" value="1"/>
</dbReference>
<evidence type="ECO:0000313" key="6">
    <source>
        <dbReference type="EMBL" id="TKI07765.1"/>
    </source>
</evidence>
<comment type="similarity">
    <text evidence="2">Belongs to the virb1 family.</text>
</comment>
<protein>
    <submittedName>
        <fullName evidence="6">Lytic transglycosylase</fullName>
    </submittedName>
</protein>
<dbReference type="PANTHER" id="PTHR37423:SF4">
    <property type="entry name" value="ENDO-TYPE MEMBRANE-BOUND LYTIC MUREIN TRANSGLYCOSYLASE A"/>
    <property type="match status" value="1"/>
</dbReference>
<organism evidence="6 7">
    <name type="scientific">Martelella alba</name>
    <dbReference type="NCBI Taxonomy" id="2590451"/>
    <lineage>
        <taxon>Bacteria</taxon>
        <taxon>Pseudomonadati</taxon>
        <taxon>Pseudomonadota</taxon>
        <taxon>Alphaproteobacteria</taxon>
        <taxon>Hyphomicrobiales</taxon>
        <taxon>Aurantimonadaceae</taxon>
        <taxon>Martelella</taxon>
    </lineage>
</organism>
<comment type="similarity">
    <text evidence="1">Belongs to the transglycosylase Slt family.</text>
</comment>
<accession>A0ABY2SR02</accession>
<keyword evidence="3" id="KW-0456">Lyase</keyword>
<keyword evidence="7" id="KW-1185">Reference proteome</keyword>
<dbReference type="InterPro" id="IPR008258">
    <property type="entry name" value="Transglycosylase_SLT_dom_1"/>
</dbReference>
<reference evidence="6 7" key="1">
    <citation type="submission" date="2019-04" db="EMBL/GenBank/DDBJ databases">
        <authorList>
            <person name="Li M."/>
            <person name="Gao C."/>
        </authorList>
    </citation>
    <scope>NUCLEOTIDE SEQUENCE [LARGE SCALE GENOMIC DNA]</scope>
    <source>
        <strain evidence="6 7">BGMRC 2031</strain>
    </source>
</reference>
<feature type="domain" description="Transglycosylase SLT" evidence="5">
    <location>
        <begin position="49"/>
        <end position="172"/>
    </location>
</feature>
<dbReference type="InterPro" id="IPR023346">
    <property type="entry name" value="Lysozyme-like_dom_sf"/>
</dbReference>
<evidence type="ECO:0000256" key="4">
    <source>
        <dbReference type="ARBA" id="ARBA00023316"/>
    </source>
</evidence>
<evidence type="ECO:0000256" key="2">
    <source>
        <dbReference type="ARBA" id="ARBA00009387"/>
    </source>
</evidence>
<name>A0ABY2SR02_9HYPH</name>
<gene>
    <name evidence="6" type="ORF">FCN80_04795</name>
</gene>
<proteinExistence type="inferred from homology"/>
<dbReference type="PROSITE" id="PS00922">
    <property type="entry name" value="TRANSGLYCOSYLASE"/>
    <property type="match status" value="1"/>
</dbReference>
<dbReference type="InterPro" id="IPR000189">
    <property type="entry name" value="Transglyc_AS"/>
</dbReference>
<comment type="caution">
    <text evidence="6">The sequence shown here is derived from an EMBL/GenBank/DDBJ whole genome shotgun (WGS) entry which is preliminary data.</text>
</comment>
<dbReference type="SUPFAM" id="SSF53955">
    <property type="entry name" value="Lysozyme-like"/>
    <property type="match status" value="1"/>
</dbReference>
<dbReference type="Gene3D" id="1.10.530.10">
    <property type="match status" value="1"/>
</dbReference>
<evidence type="ECO:0000259" key="5">
    <source>
        <dbReference type="Pfam" id="PF01464"/>
    </source>
</evidence>
<dbReference type="CDD" id="cd16893">
    <property type="entry name" value="LT_MltC_MltE"/>
    <property type="match status" value="1"/>
</dbReference>
<evidence type="ECO:0000313" key="7">
    <source>
        <dbReference type="Proteomes" id="UP000305202"/>
    </source>
</evidence>
<keyword evidence="4" id="KW-0961">Cell wall biogenesis/degradation</keyword>
<sequence>MKHKMLLFMAALILAGCARQPPERTISLVTSAPPQVPPAPAPKGRYGDYIHTSASIYGIDENLVKAIIKVESGYNPDAVSRSNAIGLMQLKAATAGRDAYRLKGRYGQPSTFELKDPATNIDLGTAYLGILKRQLSGIKNPQTLRYALTVAYVNGAGALLRSFSRDRDRAIAMINTLTPAQFYRHVQTRHPAPQAPRYLWKVNTAYLAMVGGENSVASSADNGLIASTQR</sequence>
<dbReference type="PANTHER" id="PTHR37423">
    <property type="entry name" value="SOLUBLE LYTIC MUREIN TRANSGLYCOSYLASE-RELATED"/>
    <property type="match status" value="1"/>
</dbReference>